<dbReference type="Proteomes" id="UP001243375">
    <property type="component" value="Unassembled WGS sequence"/>
</dbReference>
<dbReference type="EMBL" id="JASBWU010000009">
    <property type="protein sequence ID" value="KAJ9119249.1"/>
    <property type="molecule type" value="Genomic_DNA"/>
</dbReference>
<keyword evidence="2" id="KW-1185">Reference proteome</keyword>
<proteinExistence type="predicted"/>
<evidence type="ECO:0000313" key="1">
    <source>
        <dbReference type="EMBL" id="KAJ9119249.1"/>
    </source>
</evidence>
<organism evidence="1 2">
    <name type="scientific">Naganishia vaughanmartiniae</name>
    <dbReference type="NCBI Taxonomy" id="1424756"/>
    <lineage>
        <taxon>Eukaryota</taxon>
        <taxon>Fungi</taxon>
        <taxon>Dikarya</taxon>
        <taxon>Basidiomycota</taxon>
        <taxon>Agaricomycotina</taxon>
        <taxon>Tremellomycetes</taxon>
        <taxon>Filobasidiales</taxon>
        <taxon>Filobasidiaceae</taxon>
        <taxon>Naganishia</taxon>
    </lineage>
</organism>
<comment type="caution">
    <text evidence="1">The sequence shown here is derived from an EMBL/GenBank/DDBJ whole genome shotgun (WGS) entry which is preliminary data.</text>
</comment>
<name>A0ACC2X7B4_9TREE</name>
<reference evidence="1" key="1">
    <citation type="submission" date="2023-04" db="EMBL/GenBank/DDBJ databases">
        <title>Draft Genome sequencing of Naganishia species isolated from polar environments using Oxford Nanopore Technology.</title>
        <authorList>
            <person name="Leo P."/>
            <person name="Venkateswaran K."/>
        </authorList>
    </citation>
    <scope>NUCLEOTIDE SEQUENCE</scope>
    <source>
        <strain evidence="1">MNA-CCFEE 5425</strain>
    </source>
</reference>
<gene>
    <name evidence="1" type="ORF">QFC22_003741</name>
</gene>
<protein>
    <submittedName>
        <fullName evidence="1">Uncharacterized protein</fullName>
    </submittedName>
</protein>
<sequence>MRYYAFIIVNMIGLELALRPGAEGASIVEYKRTKNAAISNTRKQGRQNGQEGQHHDSSASSDGTVRPEDDIQAHKSVFTFENVNYTVPVKGGTRQLLTNCKGIIRPGRMVALMGASGAGKTTLLSALCQRLGSAEGDYQLDGQPLPAAFQRMVGFAEQADVHDEWSTVREAFRFSAILRQPRNVSREDKYRYVETVISLLELQDYAEARIGKSQPVCEMSNA</sequence>
<evidence type="ECO:0000313" key="2">
    <source>
        <dbReference type="Proteomes" id="UP001243375"/>
    </source>
</evidence>
<accession>A0ACC2X7B4</accession>